<reference evidence="2 3" key="1">
    <citation type="journal article" date="2017" name="Water Res.">
        <title>Discovery and metagenomic analysis of an anammox bacterial enrichment related to Candidatus "Brocadia caroliniensis" in a full-scale glycerol-fed nitritation-denitritation separate centrate treatment process.</title>
        <authorList>
            <person name="Park H."/>
            <person name="Brotto A.C."/>
            <person name="van Loosdrecht M.C."/>
            <person name="Chandran K."/>
        </authorList>
    </citation>
    <scope>NUCLEOTIDE SEQUENCE [LARGE SCALE GENOMIC DNA]</scope>
    <source>
        <strain evidence="2">26THWARD</strain>
    </source>
</reference>
<dbReference type="InterPro" id="IPR052930">
    <property type="entry name" value="TA_antitoxin_MntA"/>
</dbReference>
<dbReference type="EMBL" id="AYTS01000070">
    <property type="protein sequence ID" value="OOP56635.1"/>
    <property type="molecule type" value="Genomic_DNA"/>
</dbReference>
<dbReference type="PANTHER" id="PTHR43852">
    <property type="entry name" value="NUCLEOTIDYLTRANSFERASE"/>
    <property type="match status" value="1"/>
</dbReference>
<dbReference type="STRING" id="1004156.AYP45_07980"/>
<organism evidence="2 3">
    <name type="scientific">Candidatus Brocadia carolinensis</name>
    <dbReference type="NCBI Taxonomy" id="1004156"/>
    <lineage>
        <taxon>Bacteria</taxon>
        <taxon>Pseudomonadati</taxon>
        <taxon>Planctomycetota</taxon>
        <taxon>Candidatus Brocadiia</taxon>
        <taxon>Candidatus Brocadiales</taxon>
        <taxon>Candidatus Brocadiaceae</taxon>
        <taxon>Candidatus Brocadia</taxon>
    </lineage>
</organism>
<evidence type="ECO:0000313" key="3">
    <source>
        <dbReference type="Proteomes" id="UP000189681"/>
    </source>
</evidence>
<sequence length="140" mass="15776">MTGSIAKVSIEEIRKRLTPLFQDEGLRLVLLFGSAVSGKMHKKSDIDLAFLFDNPVDMLTLTNRVIRLLHADNVDVVDLKRASPLLKFSAVKSGMLLYEREPGMFNEFYSLAFRIYVDTKKLRDAQAGAIQQFLKARGLA</sequence>
<name>A0A1V4AU40_9BACT</name>
<feature type="domain" description="Polymerase beta nucleotidyltransferase" evidence="1">
    <location>
        <begin position="18"/>
        <end position="101"/>
    </location>
</feature>
<accession>A0A1V4AU40</accession>
<dbReference type="NCBIfam" id="NF047752">
    <property type="entry name" value="MntA_antitoxin"/>
    <property type="match status" value="1"/>
</dbReference>
<dbReference type="Pfam" id="PF18765">
    <property type="entry name" value="Polbeta"/>
    <property type="match status" value="1"/>
</dbReference>
<dbReference type="CDD" id="cd05403">
    <property type="entry name" value="NT_KNTase_like"/>
    <property type="match status" value="1"/>
</dbReference>
<gene>
    <name evidence="2" type="ORF">AYP45_07980</name>
</gene>
<dbReference type="SUPFAM" id="SSF81301">
    <property type="entry name" value="Nucleotidyltransferase"/>
    <property type="match status" value="1"/>
</dbReference>
<dbReference type="PANTHER" id="PTHR43852:SF3">
    <property type="entry name" value="NUCLEOTIDYLTRANSFERASE"/>
    <property type="match status" value="1"/>
</dbReference>
<dbReference type="Proteomes" id="UP000189681">
    <property type="component" value="Unassembled WGS sequence"/>
</dbReference>
<dbReference type="InterPro" id="IPR041633">
    <property type="entry name" value="Polbeta"/>
</dbReference>
<dbReference type="InterPro" id="IPR043519">
    <property type="entry name" value="NT_sf"/>
</dbReference>
<dbReference type="Gene3D" id="3.30.460.10">
    <property type="entry name" value="Beta Polymerase, domain 2"/>
    <property type="match status" value="1"/>
</dbReference>
<evidence type="ECO:0000313" key="2">
    <source>
        <dbReference type="EMBL" id="OOP56635.1"/>
    </source>
</evidence>
<dbReference type="AlphaFoldDB" id="A0A1V4AU40"/>
<comment type="caution">
    <text evidence="2">The sequence shown here is derived from an EMBL/GenBank/DDBJ whole genome shotgun (WGS) entry which is preliminary data.</text>
</comment>
<protein>
    <recommendedName>
        <fullName evidence="1">Polymerase beta nucleotidyltransferase domain-containing protein</fullName>
    </recommendedName>
</protein>
<proteinExistence type="predicted"/>
<evidence type="ECO:0000259" key="1">
    <source>
        <dbReference type="Pfam" id="PF18765"/>
    </source>
</evidence>